<name>A0A5S9MGC0_BACIA</name>
<gene>
    <name evidence="3" type="ORF">BsIDN1_54330</name>
</gene>
<feature type="signal peptide" evidence="2">
    <location>
        <begin position="1"/>
        <end position="20"/>
    </location>
</feature>
<protein>
    <recommendedName>
        <fullName evidence="5">Lipoprotein</fullName>
    </recommendedName>
</protein>
<evidence type="ECO:0000256" key="2">
    <source>
        <dbReference type="SAM" id="SignalP"/>
    </source>
</evidence>
<organism evidence="3 4">
    <name type="scientific">Bacillus safensis</name>
    <dbReference type="NCBI Taxonomy" id="561879"/>
    <lineage>
        <taxon>Bacteria</taxon>
        <taxon>Bacillati</taxon>
        <taxon>Bacillota</taxon>
        <taxon>Bacilli</taxon>
        <taxon>Bacillales</taxon>
        <taxon>Bacillaceae</taxon>
        <taxon>Bacillus</taxon>
    </lineage>
</organism>
<reference evidence="3 4" key="1">
    <citation type="submission" date="2019-12" db="EMBL/GenBank/DDBJ databases">
        <title>Full genome sequence of a Bacillus safensis strain isolated from commercially available natto in Indonesia.</title>
        <authorList>
            <person name="Yoshida M."/>
            <person name="Uomi M."/>
            <person name="Waturangi D."/>
            <person name="Ekaputri J.J."/>
            <person name="Setiamarga D.H.E."/>
        </authorList>
    </citation>
    <scope>NUCLEOTIDE SEQUENCE [LARGE SCALE GENOMIC DNA]</scope>
    <source>
        <strain evidence="3 4">IDN1</strain>
    </source>
</reference>
<keyword evidence="2" id="KW-0732">Signal</keyword>
<dbReference type="PROSITE" id="PS51257">
    <property type="entry name" value="PROKAR_LIPOPROTEIN"/>
    <property type="match status" value="1"/>
</dbReference>
<evidence type="ECO:0000313" key="4">
    <source>
        <dbReference type="Proteomes" id="UP000464658"/>
    </source>
</evidence>
<dbReference type="EMBL" id="AP021906">
    <property type="protein sequence ID" value="BBP91815.1"/>
    <property type="molecule type" value="Genomic_DNA"/>
</dbReference>
<feature type="region of interest" description="Disordered" evidence="1">
    <location>
        <begin position="24"/>
        <end position="48"/>
    </location>
</feature>
<accession>A0A5S9MGC0</accession>
<sequence length="68" mass="7840">MGKKTLFVICLLLFVLIAGCNSTKTTDEPSANSQEKVSEKRQKKKKLMKRTDKMTVIKMMKQENYLIT</sequence>
<evidence type="ECO:0000313" key="3">
    <source>
        <dbReference type="EMBL" id="BBP91815.1"/>
    </source>
</evidence>
<evidence type="ECO:0000256" key="1">
    <source>
        <dbReference type="SAM" id="MobiDB-lite"/>
    </source>
</evidence>
<dbReference type="AlphaFoldDB" id="A0A5S9MGC0"/>
<proteinExistence type="predicted"/>
<dbReference type="Proteomes" id="UP000464658">
    <property type="component" value="Chromosome"/>
</dbReference>
<evidence type="ECO:0008006" key="5">
    <source>
        <dbReference type="Google" id="ProtNLM"/>
    </source>
</evidence>
<feature type="chain" id="PRO_5039057751" description="Lipoprotein" evidence="2">
    <location>
        <begin position="21"/>
        <end position="68"/>
    </location>
</feature>